<evidence type="ECO:0000256" key="2">
    <source>
        <dbReference type="ARBA" id="ARBA00022692"/>
    </source>
</evidence>
<comment type="caution">
    <text evidence="6">The sequence shown here is derived from an EMBL/GenBank/DDBJ whole genome shotgun (WGS) entry which is preliminary data.</text>
</comment>
<dbReference type="GO" id="GO:0022857">
    <property type="term" value="F:transmembrane transporter activity"/>
    <property type="evidence" value="ECO:0007669"/>
    <property type="project" value="TreeGrafter"/>
</dbReference>
<name>A0A0L6USV1_9BASI</name>
<dbReference type="EMBL" id="LAVV01008946">
    <property type="protein sequence ID" value="KNZ51579.1"/>
    <property type="molecule type" value="Genomic_DNA"/>
</dbReference>
<reference evidence="6 7" key="1">
    <citation type="submission" date="2015-08" db="EMBL/GenBank/DDBJ databases">
        <title>Next Generation Sequencing and Analysis of the Genome of Puccinia sorghi L Schw, the Causal Agent of Maize Common Rust.</title>
        <authorList>
            <person name="Rochi L."/>
            <person name="Burguener G."/>
            <person name="Darino M."/>
            <person name="Turjanski A."/>
            <person name="Kreff E."/>
            <person name="Dieguez M.J."/>
            <person name="Sacco F."/>
        </authorList>
    </citation>
    <scope>NUCLEOTIDE SEQUENCE [LARGE SCALE GENOMIC DNA]</scope>
    <source>
        <strain evidence="6 7">RO10H11247</strain>
    </source>
</reference>
<dbReference type="Gene3D" id="1.20.1720.10">
    <property type="entry name" value="Multidrug resistance protein D"/>
    <property type="match status" value="1"/>
</dbReference>
<feature type="transmembrane region" description="Helical" evidence="5">
    <location>
        <begin position="143"/>
        <end position="166"/>
    </location>
</feature>
<gene>
    <name evidence="6" type="ORF">VP01_38g10</name>
</gene>
<keyword evidence="4 5" id="KW-0472">Membrane</keyword>
<sequence length="642" mass="72048">MESELWRHELDKGKLGGDRPTFVQVGCRTVEENLNAPSASPPSTIVSHSPVEEPSTDLTEGAVLVVWAPGDLENPHNWTNVKRWSITIFCSILTLNVLVFPFFLLVFLLHPRTCHYETLRNLKDKFLLSFNHSIMREFDAAEVVATLVTSLFLCGYVAGPIIWAPLSEMIGRRPVFLGTMAACQSHHQHTVKRMMIDSLTSALDIRHHSAAANSSKKFQPCHSPHVPVPDWNVCFRPTGTLFTDMMRSPCLPHRSSLVPILRSTISKEQMALVVSSFIVESSLGYRWIFWVLLIASGATWVASLFLLPETYAPLLLSKKAKKLRKDTGDSKFYASHEKSDYSIKALVRRTILRPFEMLFTEVAVSNTAYPIICNALPCSSIRATLRTLRSTKMILHLLSHVQAFPVIWGEIRGFTSWQASLVFIGVGIGSMLGAAMDVYLARPMVRLVKKWHGYPPCEMNLYGAMASAPLLVVGVMWLGWTGAYATVPWLSSIACSSSAQLIIYIGIYILSGILGRCLPDVCRISSGRNYHVRTLHPNILTTTTFSHFPCLCKIYFQCCEQCFTGWEHNGPAHCLMTYFRILQIGCCSLVLLPIPFIFFKYGSRLRVGSHFAPALDVKMRDRVAREEVDQGHHHKFTAEKQA</sequence>
<dbReference type="SUPFAM" id="SSF103473">
    <property type="entry name" value="MFS general substrate transporter"/>
    <property type="match status" value="2"/>
</dbReference>
<keyword evidence="2 5" id="KW-0812">Transmembrane</keyword>
<dbReference type="PANTHER" id="PTHR23502">
    <property type="entry name" value="MAJOR FACILITATOR SUPERFAMILY"/>
    <property type="match status" value="1"/>
</dbReference>
<dbReference type="PANTHER" id="PTHR23502:SF74">
    <property type="entry name" value="MAJOR FACILITATOR SUPERFAMILY (MFS) PROFILE DOMAIN-CONTAINING PROTEIN"/>
    <property type="match status" value="1"/>
</dbReference>
<evidence type="ECO:0000256" key="3">
    <source>
        <dbReference type="ARBA" id="ARBA00022989"/>
    </source>
</evidence>
<comment type="subcellular location">
    <subcellularLocation>
        <location evidence="1">Membrane</location>
        <topology evidence="1">Multi-pass membrane protein</topology>
    </subcellularLocation>
</comment>
<feature type="transmembrane region" description="Helical" evidence="5">
    <location>
        <begin position="417"/>
        <end position="440"/>
    </location>
</feature>
<evidence type="ECO:0000256" key="5">
    <source>
        <dbReference type="SAM" id="Phobius"/>
    </source>
</evidence>
<keyword evidence="7" id="KW-1185">Reference proteome</keyword>
<proteinExistence type="predicted"/>
<feature type="transmembrane region" description="Helical" evidence="5">
    <location>
        <begin position="84"/>
        <end position="109"/>
    </location>
</feature>
<evidence type="ECO:0000313" key="6">
    <source>
        <dbReference type="EMBL" id="KNZ51579.1"/>
    </source>
</evidence>
<evidence type="ECO:0000256" key="4">
    <source>
        <dbReference type="ARBA" id="ARBA00023136"/>
    </source>
</evidence>
<evidence type="ECO:0000256" key="1">
    <source>
        <dbReference type="ARBA" id="ARBA00004141"/>
    </source>
</evidence>
<dbReference type="GO" id="GO:0005886">
    <property type="term" value="C:plasma membrane"/>
    <property type="evidence" value="ECO:0007669"/>
    <property type="project" value="TreeGrafter"/>
</dbReference>
<keyword evidence="3 5" id="KW-1133">Transmembrane helix</keyword>
<dbReference type="Proteomes" id="UP000037035">
    <property type="component" value="Unassembled WGS sequence"/>
</dbReference>
<feature type="transmembrane region" description="Helical" evidence="5">
    <location>
        <begin position="461"/>
        <end position="480"/>
    </location>
</feature>
<dbReference type="Gene3D" id="1.20.1250.20">
    <property type="entry name" value="MFS general substrate transporter like domains"/>
    <property type="match status" value="1"/>
</dbReference>
<organism evidence="6 7">
    <name type="scientific">Puccinia sorghi</name>
    <dbReference type="NCBI Taxonomy" id="27349"/>
    <lineage>
        <taxon>Eukaryota</taxon>
        <taxon>Fungi</taxon>
        <taxon>Dikarya</taxon>
        <taxon>Basidiomycota</taxon>
        <taxon>Pucciniomycotina</taxon>
        <taxon>Pucciniomycetes</taxon>
        <taxon>Pucciniales</taxon>
        <taxon>Pucciniaceae</taxon>
        <taxon>Puccinia</taxon>
    </lineage>
</organism>
<feature type="transmembrane region" description="Helical" evidence="5">
    <location>
        <begin position="578"/>
        <end position="599"/>
    </location>
</feature>
<evidence type="ECO:0008006" key="8">
    <source>
        <dbReference type="Google" id="ProtNLM"/>
    </source>
</evidence>
<dbReference type="InterPro" id="IPR036259">
    <property type="entry name" value="MFS_trans_sf"/>
</dbReference>
<feature type="transmembrane region" description="Helical" evidence="5">
    <location>
        <begin position="287"/>
        <end position="316"/>
    </location>
</feature>
<dbReference type="OrthoDB" id="9986881at2759"/>
<evidence type="ECO:0000313" key="7">
    <source>
        <dbReference type="Proteomes" id="UP000037035"/>
    </source>
</evidence>
<dbReference type="VEuPathDB" id="FungiDB:VP01_38g10"/>
<dbReference type="STRING" id="27349.A0A0L6USV1"/>
<accession>A0A0L6USV1</accession>
<feature type="transmembrane region" description="Helical" evidence="5">
    <location>
        <begin position="486"/>
        <end position="510"/>
    </location>
</feature>
<dbReference type="AlphaFoldDB" id="A0A0L6USV1"/>
<protein>
    <recommendedName>
        <fullName evidence="8">Major facilitator superfamily (MFS) profile domain-containing protein</fullName>
    </recommendedName>
</protein>